<feature type="compositionally biased region" description="Low complexity" evidence="1">
    <location>
        <begin position="28"/>
        <end position="39"/>
    </location>
</feature>
<feature type="region of interest" description="Disordered" evidence="1">
    <location>
        <begin position="20"/>
        <end position="39"/>
    </location>
</feature>
<comment type="caution">
    <text evidence="3">The sequence shown here is derived from an EMBL/GenBank/DDBJ whole genome shotgun (WGS) entry which is preliminary data.</text>
</comment>
<keyword evidence="4" id="KW-1185">Reference proteome</keyword>
<accession>L7LIT6</accession>
<evidence type="ECO:0000313" key="4">
    <source>
        <dbReference type="Proteomes" id="UP000035083"/>
    </source>
</evidence>
<reference evidence="3 4" key="1">
    <citation type="submission" date="2012-12" db="EMBL/GenBank/DDBJ databases">
        <title>Whole genome shotgun sequence of Gordonia sihwensis NBRC 108236.</title>
        <authorList>
            <person name="Yoshida I."/>
            <person name="Hosoyama A."/>
            <person name="Tsuchikane K."/>
            <person name="Ando Y."/>
            <person name="Baba S."/>
            <person name="Ohji S."/>
            <person name="Hamada M."/>
            <person name="Tamura T."/>
            <person name="Yamazoe A."/>
            <person name="Yamazaki S."/>
            <person name="Fujita N."/>
        </authorList>
    </citation>
    <scope>NUCLEOTIDE SEQUENCE [LARGE SCALE GENOMIC DNA]</scope>
    <source>
        <strain evidence="3 4">NBRC 108236</strain>
    </source>
</reference>
<dbReference type="EMBL" id="BANU01000010">
    <property type="protein sequence ID" value="GAC60656.1"/>
    <property type="molecule type" value="Genomic_DNA"/>
</dbReference>
<evidence type="ECO:0000256" key="2">
    <source>
        <dbReference type="SAM" id="SignalP"/>
    </source>
</evidence>
<dbReference type="Proteomes" id="UP000035083">
    <property type="component" value="Unassembled WGS sequence"/>
</dbReference>
<keyword evidence="2" id="KW-0732">Signal</keyword>
<feature type="chain" id="PRO_5039417377" description="DUF4352 domain-containing protein" evidence="2">
    <location>
        <begin position="20"/>
        <end position="200"/>
    </location>
</feature>
<proteinExistence type="predicted"/>
<protein>
    <recommendedName>
        <fullName evidence="5">DUF4352 domain-containing protein</fullName>
    </recommendedName>
</protein>
<gene>
    <name evidence="3" type="ORF">GSI01S_10_02520</name>
</gene>
<dbReference type="PROSITE" id="PS51257">
    <property type="entry name" value="PROKAR_LIPOPROTEIN"/>
    <property type="match status" value="1"/>
</dbReference>
<feature type="signal peptide" evidence="2">
    <location>
        <begin position="1"/>
        <end position="19"/>
    </location>
</feature>
<dbReference type="RefSeq" id="WP_006896038.1">
    <property type="nucleotide sequence ID" value="NZ_BANU01000010.1"/>
</dbReference>
<name>L7LIT6_9ACTN</name>
<evidence type="ECO:0008006" key="5">
    <source>
        <dbReference type="Google" id="ProtNLM"/>
    </source>
</evidence>
<sequence length="200" mass="20996">MKKVAIALVASATAVSGIAGCSSQDEGSPTTAAATPSASADVNKPVHKAVGEKAYWGCNAKSEDCPLVFKVTEISPVDRSECSSYALDDLKPDDRLIRVKVDANAQAPMPGVTPRSSPAGVLISQFWNGVSDDGYVTPVKTEYGCIPNGDTSVYGPFHTTLGIGEKGRGEMVFAVPADSTKLSLHYFDTAGWTWDIPPAQ</sequence>
<evidence type="ECO:0000313" key="3">
    <source>
        <dbReference type="EMBL" id="GAC60656.1"/>
    </source>
</evidence>
<dbReference type="AlphaFoldDB" id="L7LIT6"/>
<evidence type="ECO:0000256" key="1">
    <source>
        <dbReference type="SAM" id="MobiDB-lite"/>
    </source>
</evidence>
<organism evidence="3 4">
    <name type="scientific">Gordonia sihwensis NBRC 108236</name>
    <dbReference type="NCBI Taxonomy" id="1223544"/>
    <lineage>
        <taxon>Bacteria</taxon>
        <taxon>Bacillati</taxon>
        <taxon>Actinomycetota</taxon>
        <taxon>Actinomycetes</taxon>
        <taxon>Mycobacteriales</taxon>
        <taxon>Gordoniaceae</taxon>
        <taxon>Gordonia</taxon>
    </lineage>
</organism>